<proteinExistence type="inferred from homology"/>
<keyword evidence="3" id="KW-0285">Flavoprotein</keyword>
<dbReference type="Proteomes" id="UP000198420">
    <property type="component" value="Unassembled WGS sequence"/>
</dbReference>
<name>A0A238X8D8_9ACTN</name>
<evidence type="ECO:0000259" key="6">
    <source>
        <dbReference type="Pfam" id="PF07992"/>
    </source>
</evidence>
<evidence type="ECO:0000256" key="4">
    <source>
        <dbReference type="ARBA" id="ARBA00022827"/>
    </source>
</evidence>
<sequence length="371" mass="38987">MSGIVIIGGGFAGAWSAAAAALVRGESDLDITLVAPNEDMVLRPRLHRLVPDWSRVPLKRFLEPVGVTHLRAEVTEIDTGARRITANDQVLSYDRLVLAAGSRLARPAIPGSELLYDIDTAEGAARLAGRLNGMDGARAVVVGSGFTGLEIATELAERGTVVMIERADTVAPDLGPGPRPQIEAALAALDVEVRLGTTLTAVDETGAYLIDGTRLAADVVVWTGGMRASLLTAQVPGERDRLGRLLVDRRLRVDGEIFAAGDVAAAHADADHHVLQSCQFATPMGKAAGHNAAADLLDVPLVDFDPDPYVTCLDLGSAGALYTTGWDRQVQLDGAQAKQVKDTILDVIHPPLDDAGEILRQAGQQSNGVSG</sequence>
<accession>A0A238X8D8</accession>
<comment type="cofactor">
    <cofactor evidence="1">
        <name>FAD</name>
        <dbReference type="ChEBI" id="CHEBI:57692"/>
    </cofactor>
</comment>
<dbReference type="Gene3D" id="3.50.50.100">
    <property type="match status" value="1"/>
</dbReference>
<dbReference type="InterPro" id="IPR023753">
    <property type="entry name" value="FAD/NAD-binding_dom"/>
</dbReference>
<feature type="domain" description="FAD/NAD(P)-binding" evidence="6">
    <location>
        <begin position="4"/>
        <end position="284"/>
    </location>
</feature>
<evidence type="ECO:0000256" key="3">
    <source>
        <dbReference type="ARBA" id="ARBA00022630"/>
    </source>
</evidence>
<dbReference type="EMBL" id="FZNP01000004">
    <property type="protein sequence ID" value="SNR55296.1"/>
    <property type="molecule type" value="Genomic_DNA"/>
</dbReference>
<dbReference type="AlphaFoldDB" id="A0A238X8D8"/>
<dbReference type="OrthoDB" id="9781621at2"/>
<dbReference type="InterPro" id="IPR036188">
    <property type="entry name" value="FAD/NAD-bd_sf"/>
</dbReference>
<evidence type="ECO:0000256" key="1">
    <source>
        <dbReference type="ARBA" id="ARBA00001974"/>
    </source>
</evidence>
<evidence type="ECO:0000256" key="2">
    <source>
        <dbReference type="ARBA" id="ARBA00005272"/>
    </source>
</evidence>
<evidence type="ECO:0000256" key="5">
    <source>
        <dbReference type="ARBA" id="ARBA00023002"/>
    </source>
</evidence>
<dbReference type="Pfam" id="PF07992">
    <property type="entry name" value="Pyr_redox_2"/>
    <property type="match status" value="1"/>
</dbReference>
<evidence type="ECO:0000313" key="7">
    <source>
        <dbReference type="EMBL" id="SNR55296.1"/>
    </source>
</evidence>
<evidence type="ECO:0000313" key="8">
    <source>
        <dbReference type="Proteomes" id="UP000198420"/>
    </source>
</evidence>
<dbReference type="PANTHER" id="PTHR42913">
    <property type="entry name" value="APOPTOSIS-INDUCING FACTOR 1"/>
    <property type="match status" value="1"/>
</dbReference>
<organism evidence="7 8">
    <name type="scientific">Actinomadura mexicana</name>
    <dbReference type="NCBI Taxonomy" id="134959"/>
    <lineage>
        <taxon>Bacteria</taxon>
        <taxon>Bacillati</taxon>
        <taxon>Actinomycetota</taxon>
        <taxon>Actinomycetes</taxon>
        <taxon>Streptosporangiales</taxon>
        <taxon>Thermomonosporaceae</taxon>
        <taxon>Actinomadura</taxon>
    </lineage>
</organism>
<keyword evidence="4" id="KW-0274">FAD</keyword>
<dbReference type="GO" id="GO:0003955">
    <property type="term" value="F:NAD(P)H dehydrogenase (quinone) activity"/>
    <property type="evidence" value="ECO:0007669"/>
    <property type="project" value="TreeGrafter"/>
</dbReference>
<dbReference type="RefSeq" id="WP_089311743.1">
    <property type="nucleotide sequence ID" value="NZ_FZNP01000004.1"/>
</dbReference>
<comment type="similarity">
    <text evidence="2">Belongs to the NADH dehydrogenase family.</text>
</comment>
<reference evidence="8" key="1">
    <citation type="submission" date="2017-06" db="EMBL/GenBank/DDBJ databases">
        <authorList>
            <person name="Varghese N."/>
            <person name="Submissions S."/>
        </authorList>
    </citation>
    <scope>NUCLEOTIDE SEQUENCE [LARGE SCALE GENOMIC DNA]</scope>
    <source>
        <strain evidence="8">DSM 44485</strain>
    </source>
</reference>
<dbReference type="InterPro" id="IPR051169">
    <property type="entry name" value="NADH-Q_oxidoreductase"/>
</dbReference>
<dbReference type="PRINTS" id="PR00368">
    <property type="entry name" value="FADPNR"/>
</dbReference>
<keyword evidence="5" id="KW-0560">Oxidoreductase</keyword>
<dbReference type="SUPFAM" id="SSF51905">
    <property type="entry name" value="FAD/NAD(P)-binding domain"/>
    <property type="match status" value="2"/>
</dbReference>
<dbReference type="GO" id="GO:0019646">
    <property type="term" value="P:aerobic electron transport chain"/>
    <property type="evidence" value="ECO:0007669"/>
    <property type="project" value="TreeGrafter"/>
</dbReference>
<protein>
    <submittedName>
        <fullName evidence="7">NADH dehydrogenase</fullName>
    </submittedName>
</protein>
<dbReference type="PANTHER" id="PTHR42913:SF3">
    <property type="entry name" value="64 KDA MITOCHONDRIAL NADH DEHYDROGENASE (EUROFUNG)"/>
    <property type="match status" value="1"/>
</dbReference>
<keyword evidence="8" id="KW-1185">Reference proteome</keyword>
<gene>
    <name evidence="7" type="ORF">SAMN06265355_10484</name>
</gene>